<reference evidence="2" key="1">
    <citation type="submission" date="2022-11" db="UniProtKB">
        <authorList>
            <consortium name="WormBaseParasite"/>
        </authorList>
    </citation>
    <scope>IDENTIFICATION</scope>
</reference>
<protein>
    <submittedName>
        <fullName evidence="2">Uncharacterized protein</fullName>
    </submittedName>
</protein>
<organism evidence="1 2">
    <name type="scientific">Romanomermis culicivorax</name>
    <name type="common">Nematode worm</name>
    <dbReference type="NCBI Taxonomy" id="13658"/>
    <lineage>
        <taxon>Eukaryota</taxon>
        <taxon>Metazoa</taxon>
        <taxon>Ecdysozoa</taxon>
        <taxon>Nematoda</taxon>
        <taxon>Enoplea</taxon>
        <taxon>Dorylaimia</taxon>
        <taxon>Mermithida</taxon>
        <taxon>Mermithoidea</taxon>
        <taxon>Mermithidae</taxon>
        <taxon>Romanomermis</taxon>
    </lineage>
</organism>
<proteinExistence type="predicted"/>
<dbReference type="Proteomes" id="UP000887565">
    <property type="component" value="Unplaced"/>
</dbReference>
<accession>A0A915JXF9</accession>
<dbReference type="AlphaFoldDB" id="A0A915JXF9"/>
<evidence type="ECO:0000313" key="2">
    <source>
        <dbReference type="WBParaSite" id="nRc.2.0.1.t30773-RA"/>
    </source>
</evidence>
<sequence length="67" mass="8193">MQRRDMQNYTVGCRFDRTNKMMYYFIKFGRYATWSLEDTVEMVVRYADNKYDAGQQQQSQPKFNDNL</sequence>
<name>A0A915JXF9_ROMCU</name>
<keyword evidence="1" id="KW-1185">Reference proteome</keyword>
<evidence type="ECO:0000313" key="1">
    <source>
        <dbReference type="Proteomes" id="UP000887565"/>
    </source>
</evidence>
<dbReference type="WBParaSite" id="nRc.2.0.1.t30773-RA">
    <property type="protein sequence ID" value="nRc.2.0.1.t30773-RA"/>
    <property type="gene ID" value="nRc.2.0.1.g30773"/>
</dbReference>